<dbReference type="EMBL" id="JAXAVV010000005">
    <property type="protein sequence ID" value="MDX8050390.1"/>
    <property type="molecule type" value="Genomic_DNA"/>
</dbReference>
<dbReference type="Proteomes" id="UP001271792">
    <property type="component" value="Unassembled WGS sequence"/>
</dbReference>
<sequence length="52" mass="5762">MNVDLVVNGLSTFVIVWGAIAGVHHITCDCRSCPRGRINIWARTPRFLPRAA</sequence>
<gene>
    <name evidence="2" type="ORF">SK571_13445</name>
</gene>
<keyword evidence="1" id="KW-0472">Membrane</keyword>
<proteinExistence type="predicted"/>
<protein>
    <submittedName>
        <fullName evidence="2">Uncharacterized protein</fullName>
    </submittedName>
</protein>
<keyword evidence="3" id="KW-1185">Reference proteome</keyword>
<keyword evidence="1" id="KW-1133">Transmembrane helix</keyword>
<reference evidence="2 3" key="2">
    <citation type="submission" date="2023-11" db="EMBL/GenBank/DDBJ databases">
        <authorList>
            <person name="Lara A.C."/>
            <person name="Chronakova A."/>
        </authorList>
    </citation>
    <scope>NUCLEOTIDE SEQUENCE [LARGE SCALE GENOMIC DNA]</scope>
    <source>
        <strain evidence="2 3">BCCO 10_0798</strain>
    </source>
</reference>
<evidence type="ECO:0000313" key="3">
    <source>
        <dbReference type="Proteomes" id="UP001271792"/>
    </source>
</evidence>
<evidence type="ECO:0000313" key="2">
    <source>
        <dbReference type="EMBL" id="MDX8050390.1"/>
    </source>
</evidence>
<dbReference type="RefSeq" id="WP_319984363.1">
    <property type="nucleotide sequence ID" value="NZ_JAXAVV010000005.1"/>
</dbReference>
<reference evidence="2 3" key="1">
    <citation type="submission" date="2023-11" db="EMBL/GenBank/DDBJ databases">
        <title>Lentzea sokolovensis, sp. nov., Lentzea kristufkii, sp. nov., and Lentzea miocenensis, sp. nov., rare actinobacteria from Sokolov Coal Basin, Miocene lacustrine sediment, Czech Republic.</title>
        <authorList>
            <person name="Lara A."/>
            <person name="Kotroba L."/>
            <person name="Nouioui I."/>
            <person name="Neumann-Schaal M."/>
            <person name="Mast Y."/>
            <person name="Chronakova A."/>
        </authorList>
    </citation>
    <scope>NUCLEOTIDE SEQUENCE [LARGE SCALE GENOMIC DNA]</scope>
    <source>
        <strain evidence="2 3">BCCO 10_0798</strain>
    </source>
</reference>
<organism evidence="2 3">
    <name type="scientific">Lentzea kristufekii</name>
    <dbReference type="NCBI Taxonomy" id="3095430"/>
    <lineage>
        <taxon>Bacteria</taxon>
        <taxon>Bacillati</taxon>
        <taxon>Actinomycetota</taxon>
        <taxon>Actinomycetes</taxon>
        <taxon>Pseudonocardiales</taxon>
        <taxon>Pseudonocardiaceae</taxon>
        <taxon>Lentzea</taxon>
    </lineage>
</organism>
<evidence type="ECO:0000256" key="1">
    <source>
        <dbReference type="SAM" id="Phobius"/>
    </source>
</evidence>
<keyword evidence="1" id="KW-0812">Transmembrane</keyword>
<name>A0ABU4TQ37_9PSEU</name>
<feature type="transmembrane region" description="Helical" evidence="1">
    <location>
        <begin position="6"/>
        <end position="27"/>
    </location>
</feature>
<accession>A0ABU4TQ37</accession>
<comment type="caution">
    <text evidence="2">The sequence shown here is derived from an EMBL/GenBank/DDBJ whole genome shotgun (WGS) entry which is preliminary data.</text>
</comment>